<organism evidence="1 2">
    <name type="scientific">Pseudomonas arcuscaelestis</name>
    <dbReference type="NCBI Taxonomy" id="2710591"/>
    <lineage>
        <taxon>Bacteria</taxon>
        <taxon>Pseudomonadati</taxon>
        <taxon>Pseudomonadota</taxon>
        <taxon>Gammaproteobacteria</taxon>
        <taxon>Pseudomonadales</taxon>
        <taxon>Pseudomonadaceae</taxon>
        <taxon>Pseudomonas</taxon>
    </lineage>
</organism>
<sequence length="217" mass="25073">MSFVPSFFDFLITHLQQEERRRMLMSIAVTAAPEHWLSLEAAALLDVNRARFGLGEPLDERHNVPRWLIAAERKKVDVWIEDQTGDQPPHAMEFKVVHNNKNAYQKIWEIRRDLQKVIPNTESNDHVIRWGVVFLVFHRFYQDQAGGYAVNPQFKDCPGMLQAFEHALHDDEEWYAGAPKLELALEPVHLCDMSTANYIDPASGQSAIYVALVKRKH</sequence>
<gene>
    <name evidence="1" type="ORF">H8F21_19725</name>
</gene>
<dbReference type="EMBL" id="JACOPV010000012">
    <property type="protein sequence ID" value="MBM5459798.1"/>
    <property type="molecule type" value="Genomic_DNA"/>
</dbReference>
<accession>A0ABS2C1T5</accession>
<keyword evidence="2" id="KW-1185">Reference proteome</keyword>
<comment type="caution">
    <text evidence="1">The sequence shown here is derived from an EMBL/GenBank/DDBJ whole genome shotgun (WGS) entry which is preliminary data.</text>
</comment>
<protein>
    <submittedName>
        <fullName evidence="1">Uncharacterized protein</fullName>
    </submittedName>
</protein>
<evidence type="ECO:0000313" key="1">
    <source>
        <dbReference type="EMBL" id="MBM5459798.1"/>
    </source>
</evidence>
<proteinExistence type="predicted"/>
<reference evidence="1 2" key="1">
    <citation type="submission" date="2020-08" db="EMBL/GenBank/DDBJ databases">
        <title>Description of novel Pseudomonas species.</title>
        <authorList>
            <person name="Duman M."/>
            <person name="Mulet M."/>
            <person name="Altun S."/>
            <person name="Saticioglu I.B."/>
            <person name="Lalucat J."/>
            <person name="Garcia-Valdes E."/>
        </authorList>
    </citation>
    <scope>NUCLEOTIDE SEQUENCE [LARGE SCALE GENOMIC DNA]</scope>
    <source>
        <strain evidence="1 2">P66</strain>
    </source>
</reference>
<name>A0ABS2C1T5_9PSED</name>
<dbReference type="Proteomes" id="UP000745663">
    <property type="component" value="Unassembled WGS sequence"/>
</dbReference>
<evidence type="ECO:0000313" key="2">
    <source>
        <dbReference type="Proteomes" id="UP000745663"/>
    </source>
</evidence>